<keyword evidence="2" id="KW-1185">Reference proteome</keyword>
<organism evidence="1 2">
    <name type="scientific">Pluteus cervinus</name>
    <dbReference type="NCBI Taxonomy" id="181527"/>
    <lineage>
        <taxon>Eukaryota</taxon>
        <taxon>Fungi</taxon>
        <taxon>Dikarya</taxon>
        <taxon>Basidiomycota</taxon>
        <taxon>Agaricomycotina</taxon>
        <taxon>Agaricomycetes</taxon>
        <taxon>Agaricomycetidae</taxon>
        <taxon>Agaricales</taxon>
        <taxon>Pluteineae</taxon>
        <taxon>Pluteaceae</taxon>
        <taxon>Pluteus</taxon>
    </lineage>
</organism>
<accession>A0ACD2ZZZ0</accession>
<dbReference type="EMBL" id="ML209118">
    <property type="protein sequence ID" value="TFK58986.1"/>
    <property type="molecule type" value="Genomic_DNA"/>
</dbReference>
<evidence type="ECO:0000313" key="1">
    <source>
        <dbReference type="EMBL" id="TFK58986.1"/>
    </source>
</evidence>
<name>A0ACD2ZZZ0_9AGAR</name>
<sequence>MVFNRLSLTTLGEFLSAYTRCFRCDHHFFSQVLQAAVTTAVTTAFSAVGAQGTETTSGPLRCPTPPPFLYDDYKHIKPWFRSEYKPDDGITDGTATTLPRRGRPAKDQDQDAPSNQHVYIQTPEGVTLSQNRLGAMSDAAYAIWNLFRTQGVAPEKWKEIDAVSARFYRNSMYRDFPELRLANSSWKLDLWTSKRYSGWYKEHVLKGEPRRNTRAKRGTTQAPAVPELDNPTLLHMTPAPEEAEQILQPPASSPPSSPPPFSPPPSSPAPDASSSSPLHPEPAQVEGPTTAPASLNIVAPIPARPYQNPLDNLDMDTILEPPSPETATSSSPTTASEEIPPTTAPSRSKRQRGGGDPNPRSSKASNPSAKARKLIKPTKFLTPRNFCIRAWIAARPDGPETAYEDDFNDYFKSLSRRALEPFVQQSKDAKAAAAVVLETRPNHFITSWTSPISQSSHHFQSFNCIHSSIASRICIRPIQTCNVFFLPPKPQDHTPYPIPHRQHSVSTVYVIRTRDRLGGRGGRDLELFLIIRKGGNGWGGESVL</sequence>
<gene>
    <name evidence="1" type="ORF">BDN72DRAFT_652184</name>
</gene>
<dbReference type="Proteomes" id="UP000308600">
    <property type="component" value="Unassembled WGS sequence"/>
</dbReference>
<protein>
    <submittedName>
        <fullName evidence="1">Uncharacterized protein</fullName>
    </submittedName>
</protein>
<reference evidence="1 2" key="1">
    <citation type="journal article" date="2019" name="Nat. Ecol. Evol.">
        <title>Megaphylogeny resolves global patterns of mushroom evolution.</title>
        <authorList>
            <person name="Varga T."/>
            <person name="Krizsan K."/>
            <person name="Foldi C."/>
            <person name="Dima B."/>
            <person name="Sanchez-Garcia M."/>
            <person name="Sanchez-Ramirez S."/>
            <person name="Szollosi G.J."/>
            <person name="Szarkandi J.G."/>
            <person name="Papp V."/>
            <person name="Albert L."/>
            <person name="Andreopoulos W."/>
            <person name="Angelini C."/>
            <person name="Antonin V."/>
            <person name="Barry K.W."/>
            <person name="Bougher N.L."/>
            <person name="Buchanan P."/>
            <person name="Buyck B."/>
            <person name="Bense V."/>
            <person name="Catcheside P."/>
            <person name="Chovatia M."/>
            <person name="Cooper J."/>
            <person name="Damon W."/>
            <person name="Desjardin D."/>
            <person name="Finy P."/>
            <person name="Geml J."/>
            <person name="Haridas S."/>
            <person name="Hughes K."/>
            <person name="Justo A."/>
            <person name="Karasinski D."/>
            <person name="Kautmanova I."/>
            <person name="Kiss B."/>
            <person name="Kocsube S."/>
            <person name="Kotiranta H."/>
            <person name="LaButti K.M."/>
            <person name="Lechner B.E."/>
            <person name="Liimatainen K."/>
            <person name="Lipzen A."/>
            <person name="Lukacs Z."/>
            <person name="Mihaltcheva S."/>
            <person name="Morgado L.N."/>
            <person name="Niskanen T."/>
            <person name="Noordeloos M.E."/>
            <person name="Ohm R.A."/>
            <person name="Ortiz-Santana B."/>
            <person name="Ovrebo C."/>
            <person name="Racz N."/>
            <person name="Riley R."/>
            <person name="Savchenko A."/>
            <person name="Shiryaev A."/>
            <person name="Soop K."/>
            <person name="Spirin V."/>
            <person name="Szebenyi C."/>
            <person name="Tomsovsky M."/>
            <person name="Tulloss R.E."/>
            <person name="Uehling J."/>
            <person name="Grigoriev I.V."/>
            <person name="Vagvolgyi C."/>
            <person name="Papp T."/>
            <person name="Martin F.M."/>
            <person name="Miettinen O."/>
            <person name="Hibbett D.S."/>
            <person name="Nagy L.G."/>
        </authorList>
    </citation>
    <scope>NUCLEOTIDE SEQUENCE [LARGE SCALE GENOMIC DNA]</scope>
    <source>
        <strain evidence="1 2">NL-1719</strain>
    </source>
</reference>
<evidence type="ECO:0000313" key="2">
    <source>
        <dbReference type="Proteomes" id="UP000308600"/>
    </source>
</evidence>
<proteinExistence type="predicted"/>